<sequence>MKFSISKTQIILVVFMLIIETIVDASPITKRQSGGSHSGDGTYFNPGLGACGEQDNDSSMIVALAAPDFDPSTPNGNPNKNTLCGRGIRIYYNGKSVDGKVTDRCPECKSGDVDMSPAMFDTIADPSQGRIPITWDFI</sequence>
<evidence type="ECO:0000313" key="4">
    <source>
        <dbReference type="EMBL" id="CAG8723683.1"/>
    </source>
</evidence>
<dbReference type="OrthoDB" id="623670at2759"/>
<dbReference type="InterPro" id="IPR036908">
    <property type="entry name" value="RlpA-like_sf"/>
</dbReference>
<evidence type="ECO:0000256" key="2">
    <source>
        <dbReference type="SAM" id="SignalP"/>
    </source>
</evidence>
<keyword evidence="5" id="KW-1185">Reference proteome</keyword>
<dbReference type="PANTHER" id="PTHR31836:SF28">
    <property type="entry name" value="SRCR DOMAIN-CONTAINING PROTEIN-RELATED"/>
    <property type="match status" value="1"/>
</dbReference>
<dbReference type="SUPFAM" id="SSF50685">
    <property type="entry name" value="Barwin-like endoglucanases"/>
    <property type="match status" value="1"/>
</dbReference>
<comment type="caution">
    <text evidence="4">The sequence shown here is derived from an EMBL/GenBank/DDBJ whole genome shotgun (WGS) entry which is preliminary data.</text>
</comment>
<dbReference type="EMBL" id="CAJVPS010027289">
    <property type="protein sequence ID" value="CAG8723683.1"/>
    <property type="molecule type" value="Genomic_DNA"/>
</dbReference>
<dbReference type="AlphaFoldDB" id="A0A9N9ND55"/>
<dbReference type="Gene3D" id="2.40.40.10">
    <property type="entry name" value="RlpA-like domain"/>
    <property type="match status" value="1"/>
</dbReference>
<reference evidence="4" key="1">
    <citation type="submission" date="2021-06" db="EMBL/GenBank/DDBJ databases">
        <authorList>
            <person name="Kallberg Y."/>
            <person name="Tangrot J."/>
            <person name="Rosling A."/>
        </authorList>
    </citation>
    <scope>NUCLEOTIDE SEQUENCE</scope>
    <source>
        <strain evidence="4">FL130A</strain>
    </source>
</reference>
<dbReference type="InterPro" id="IPR051477">
    <property type="entry name" value="Expansin_CellWall"/>
</dbReference>
<feature type="chain" id="PRO_5040470286" evidence="2">
    <location>
        <begin position="26"/>
        <end position="138"/>
    </location>
</feature>
<feature type="signal peptide" evidence="2">
    <location>
        <begin position="1"/>
        <end position="25"/>
    </location>
</feature>
<proteinExistence type="predicted"/>
<dbReference type="PANTHER" id="PTHR31836">
    <property type="match status" value="1"/>
</dbReference>
<organism evidence="4 5">
    <name type="scientific">Ambispora leptoticha</name>
    <dbReference type="NCBI Taxonomy" id="144679"/>
    <lineage>
        <taxon>Eukaryota</taxon>
        <taxon>Fungi</taxon>
        <taxon>Fungi incertae sedis</taxon>
        <taxon>Mucoromycota</taxon>
        <taxon>Glomeromycotina</taxon>
        <taxon>Glomeromycetes</taxon>
        <taxon>Archaeosporales</taxon>
        <taxon>Ambisporaceae</taxon>
        <taxon>Ambispora</taxon>
    </lineage>
</organism>
<name>A0A9N9ND55_9GLOM</name>
<evidence type="ECO:0000259" key="3">
    <source>
        <dbReference type="Pfam" id="PF03330"/>
    </source>
</evidence>
<gene>
    <name evidence="4" type="ORF">ALEPTO_LOCUS12353</name>
</gene>
<accession>A0A9N9ND55</accession>
<evidence type="ECO:0000256" key="1">
    <source>
        <dbReference type="ARBA" id="ARBA00022729"/>
    </source>
</evidence>
<dbReference type="CDD" id="cd22191">
    <property type="entry name" value="DPBB_RlpA_EXP_N-like"/>
    <property type="match status" value="1"/>
</dbReference>
<dbReference type="Pfam" id="PF03330">
    <property type="entry name" value="DPBB_1"/>
    <property type="match status" value="1"/>
</dbReference>
<dbReference type="Proteomes" id="UP000789508">
    <property type="component" value="Unassembled WGS sequence"/>
</dbReference>
<dbReference type="InterPro" id="IPR009009">
    <property type="entry name" value="RlpA-like_DPBB"/>
</dbReference>
<keyword evidence="1 2" id="KW-0732">Signal</keyword>
<evidence type="ECO:0000313" key="5">
    <source>
        <dbReference type="Proteomes" id="UP000789508"/>
    </source>
</evidence>
<protein>
    <submittedName>
        <fullName evidence="4">11588_t:CDS:1</fullName>
    </submittedName>
</protein>
<feature type="domain" description="RlpA-like protein double-psi beta-barrel" evidence="3">
    <location>
        <begin position="88"/>
        <end position="134"/>
    </location>
</feature>